<proteinExistence type="predicted"/>
<keyword evidence="3" id="KW-1185">Reference proteome</keyword>
<dbReference type="EMBL" id="CAUYUJ010005358">
    <property type="protein sequence ID" value="CAK0813340.1"/>
    <property type="molecule type" value="Genomic_DNA"/>
</dbReference>
<reference evidence="2" key="1">
    <citation type="submission" date="2023-10" db="EMBL/GenBank/DDBJ databases">
        <authorList>
            <person name="Chen Y."/>
            <person name="Shah S."/>
            <person name="Dougan E. K."/>
            <person name="Thang M."/>
            <person name="Chan C."/>
        </authorList>
    </citation>
    <scope>NUCLEOTIDE SEQUENCE [LARGE SCALE GENOMIC DNA]</scope>
</reference>
<sequence length="386" mass="41165">MGADKPVDHGLGVIATQEALRQNPHFVEHQKSVEALIQQVTEANVTESGMDESDVLSLESQDAADTTEDPAELLEADTTEDPAQLLSADDTTEAPAELLEADTTEDPAQLLRAGDTTEAPAELLEADTTEDPAQLLRADDTTEAPAELLEADTTEDPAQLLRADGTTEAPAELLEADTTEAPTELVHADTTEEPAELIRADTTEEDGAHAEESEGKDKPAMSKGEESKGKDKKTKMIEADNSDMEERKSTAKAAVKAKKTKIIKDEQAATAPSSAELAAAQSVVARKLIAITSALVKVTSIINFAQNISSQAKIMIGEDLYLGADITNSLHVSGGLNKALFKHGSDMIPNQNRLNLKINEIEAELQAFKVHYNDIMPAGRNVPLGA</sequence>
<organism evidence="2 3">
    <name type="scientific">Prorocentrum cordatum</name>
    <dbReference type="NCBI Taxonomy" id="2364126"/>
    <lineage>
        <taxon>Eukaryota</taxon>
        <taxon>Sar</taxon>
        <taxon>Alveolata</taxon>
        <taxon>Dinophyceae</taxon>
        <taxon>Prorocentrales</taxon>
        <taxon>Prorocentraceae</taxon>
        <taxon>Prorocentrum</taxon>
    </lineage>
</organism>
<accession>A0ABN9R3J5</accession>
<protein>
    <submittedName>
        <fullName evidence="2">Uncharacterized protein</fullName>
    </submittedName>
</protein>
<comment type="caution">
    <text evidence="2">The sequence shown here is derived from an EMBL/GenBank/DDBJ whole genome shotgun (WGS) entry which is preliminary data.</text>
</comment>
<evidence type="ECO:0000313" key="3">
    <source>
        <dbReference type="Proteomes" id="UP001189429"/>
    </source>
</evidence>
<evidence type="ECO:0000313" key="2">
    <source>
        <dbReference type="EMBL" id="CAK0813340.1"/>
    </source>
</evidence>
<dbReference type="Proteomes" id="UP001189429">
    <property type="component" value="Unassembled WGS sequence"/>
</dbReference>
<gene>
    <name evidence="2" type="ORF">PCOR1329_LOCUS17313</name>
</gene>
<evidence type="ECO:0000256" key="1">
    <source>
        <dbReference type="SAM" id="MobiDB-lite"/>
    </source>
</evidence>
<feature type="region of interest" description="Disordered" evidence="1">
    <location>
        <begin position="46"/>
        <end position="70"/>
    </location>
</feature>
<name>A0ABN9R3J5_9DINO</name>
<feature type="region of interest" description="Disordered" evidence="1">
    <location>
        <begin position="202"/>
        <end position="249"/>
    </location>
</feature>